<dbReference type="Proteomes" id="UP000194885">
    <property type="component" value="Unassembled WGS sequence"/>
</dbReference>
<evidence type="ECO:0000313" key="14">
    <source>
        <dbReference type="Proteomes" id="UP000281752"/>
    </source>
</evidence>
<dbReference type="InterPro" id="IPR003959">
    <property type="entry name" value="ATPase_AAA_core"/>
</dbReference>
<evidence type="ECO:0000259" key="6">
    <source>
        <dbReference type="SMART" id="SM00382"/>
    </source>
</evidence>
<dbReference type="GeneID" id="66497803"/>
<keyword evidence="9" id="KW-0645">Protease</keyword>
<comment type="subunit">
    <text evidence="5">A double ring-shaped homohexamer of HslV is capped on each side by a ring-shaped HslU homohexamer. The assembly of the HslU/HslV complex is dependent on binding of ATP.</text>
</comment>
<comment type="similarity">
    <text evidence="1 5">Belongs to the ClpX chaperone family. HslU subfamily.</text>
</comment>
<keyword evidence="4 5" id="KW-0143">Chaperone</keyword>
<dbReference type="Gene3D" id="3.40.50.300">
    <property type="entry name" value="P-loop containing nucleotide triphosphate hydrolases"/>
    <property type="match status" value="2"/>
</dbReference>
<feature type="binding site" evidence="5">
    <location>
        <position position="344"/>
    </location>
    <ligand>
        <name>ATP</name>
        <dbReference type="ChEBI" id="CHEBI:30616"/>
    </ligand>
</feature>
<sequence>MYELKQTPRQIVSELDEYIVGQHAAKKSVAVALRNRYRRLQLDEKMQQDITPKNMLMIGPTGVGKTEIARRLAKIVNAPFVKVEATKFTEVGYVGRDVESMVRDLVENAIQIVEKEQYSRVYTSAKKNAEKRLVKILVPGIKKEQKQSTNQFEQMMNLFNASQQNNAEPQEEVTEDIRINRRTVLEQLQKGLLDNREVTIEVEDQKKPAPMMNNGLEQMGIDLNETLGALTPKKKVERTVTVKEALELLIKEESAKLVKDADIHSEAIKLAEESGIIFIDEIDKITSKSQQSGEVSREGVQRDILPIVEGSQVNTKYGIIQTDHVLFIASGAFHLSKPSDLIPELQGRFPIRVELDDLTAEDFVKILTEPNNALIKQYVALIGTENVSVTFTKEAIERIAQIAFDVNRDTDNIGARRLHTILEKLLEDLLFEAPDMQMGEITITEAYVDDKLGSIAANEDLSRYIL</sequence>
<evidence type="ECO:0000313" key="15">
    <source>
        <dbReference type="Proteomes" id="UP000448762"/>
    </source>
</evidence>
<dbReference type="InterPro" id="IPR003593">
    <property type="entry name" value="AAA+_ATPase"/>
</dbReference>
<feature type="domain" description="Clp ATPase C-terminal" evidence="7">
    <location>
        <begin position="358"/>
        <end position="457"/>
    </location>
</feature>
<evidence type="ECO:0000256" key="3">
    <source>
        <dbReference type="ARBA" id="ARBA00022840"/>
    </source>
</evidence>
<feature type="binding site" evidence="5">
    <location>
        <begin position="62"/>
        <end position="67"/>
    </location>
    <ligand>
        <name>ATP</name>
        <dbReference type="ChEBI" id="CHEBI:30616"/>
    </ligand>
</feature>
<evidence type="ECO:0000313" key="8">
    <source>
        <dbReference type="EMBL" id="AYM73263.1"/>
    </source>
</evidence>
<dbReference type="PANTHER" id="PTHR48102">
    <property type="entry name" value="ATP-DEPENDENT CLP PROTEASE ATP-BINDING SUBUNIT CLPX-LIKE, MITOCHONDRIAL-RELATED"/>
    <property type="match status" value="1"/>
</dbReference>
<dbReference type="GO" id="GO:0016887">
    <property type="term" value="F:ATP hydrolysis activity"/>
    <property type="evidence" value="ECO:0007669"/>
    <property type="project" value="InterPro"/>
</dbReference>
<feature type="binding site" evidence="5">
    <location>
        <position position="280"/>
    </location>
    <ligand>
        <name>ATP</name>
        <dbReference type="ChEBI" id="CHEBI:30616"/>
    </ligand>
</feature>
<evidence type="ECO:0000313" key="12">
    <source>
        <dbReference type="Proteomes" id="UP000194885"/>
    </source>
</evidence>
<evidence type="ECO:0000313" key="11">
    <source>
        <dbReference type="EMBL" id="ROX56235.1"/>
    </source>
</evidence>
<comment type="function">
    <text evidence="5">ATPase subunit of a proteasome-like degradation complex; this subunit has chaperone activity. The binding of ATP and its subsequent hydrolysis by HslU are essential for unfolding of protein substrates subsequently hydrolyzed by HslV. HslU recognizes the N-terminal part of its protein substrates and unfolds these before they are guided to HslV for hydrolysis.</text>
</comment>
<dbReference type="Gene3D" id="1.10.8.60">
    <property type="match status" value="1"/>
</dbReference>
<evidence type="ECO:0000313" key="9">
    <source>
        <dbReference type="EMBL" id="KAA0689640.1"/>
    </source>
</evidence>
<dbReference type="AlphaFoldDB" id="A0A133MS17"/>
<dbReference type="FunFam" id="3.40.50.300:FF:000220">
    <property type="entry name" value="ATP-dependent protease ATPase subunit HslU"/>
    <property type="match status" value="1"/>
</dbReference>
<dbReference type="InterPro" id="IPR027417">
    <property type="entry name" value="P-loop_NTPase"/>
</dbReference>
<dbReference type="PANTHER" id="PTHR48102:SF3">
    <property type="entry name" value="ATP-DEPENDENT PROTEASE ATPASE SUBUNIT HSLU"/>
    <property type="match status" value="1"/>
</dbReference>
<evidence type="ECO:0000256" key="4">
    <source>
        <dbReference type="ARBA" id="ARBA00023186"/>
    </source>
</evidence>
<evidence type="ECO:0000259" key="7">
    <source>
        <dbReference type="SMART" id="SM01086"/>
    </source>
</evidence>
<dbReference type="Pfam" id="PF00004">
    <property type="entry name" value="AAA"/>
    <property type="match status" value="1"/>
</dbReference>
<organism evidence="9 15">
    <name type="scientific">Enterococcus faecium</name>
    <name type="common">Streptococcus faecium</name>
    <dbReference type="NCBI Taxonomy" id="1352"/>
    <lineage>
        <taxon>Bacteria</taxon>
        <taxon>Bacillati</taxon>
        <taxon>Bacillota</taxon>
        <taxon>Bacilli</taxon>
        <taxon>Lactobacillales</taxon>
        <taxon>Enterococcaceae</taxon>
        <taxon>Enterococcus</taxon>
    </lineage>
</organism>
<dbReference type="HAMAP" id="MF_00249">
    <property type="entry name" value="HslU"/>
    <property type="match status" value="1"/>
</dbReference>
<dbReference type="GO" id="GO:0008233">
    <property type="term" value="F:peptidase activity"/>
    <property type="evidence" value="ECO:0007669"/>
    <property type="project" value="UniProtKB-KW"/>
</dbReference>
<reference evidence="11 14" key="4">
    <citation type="submission" date="2018-10" db="EMBL/GenBank/DDBJ databases">
        <title>Genotypes and phenotypes of Enterococci isolated from broiler chickens.</title>
        <authorList>
            <person name="Muhammad A.R."/>
            <person name="Diarra M.S."/>
        </authorList>
    </citation>
    <scope>NUCLEOTIDE SEQUENCE [LARGE SCALE GENOMIC DNA]</scope>
    <source>
        <strain evidence="11 14">P5 C A 35</strain>
    </source>
</reference>
<evidence type="ECO:0000313" key="13">
    <source>
        <dbReference type="Proteomes" id="UP000275747"/>
    </source>
</evidence>
<dbReference type="EMBL" id="QOVC01000008">
    <property type="protein sequence ID" value="KAA0689640.1"/>
    <property type="molecule type" value="Genomic_DNA"/>
</dbReference>
<dbReference type="EMBL" id="CP033041">
    <property type="protein sequence ID" value="AYM73263.1"/>
    <property type="molecule type" value="Genomic_DNA"/>
</dbReference>
<comment type="subcellular location">
    <subcellularLocation>
        <location evidence="5">Cytoplasm</location>
    </subcellularLocation>
</comment>
<dbReference type="GO" id="GO:0009376">
    <property type="term" value="C:HslUV protease complex"/>
    <property type="evidence" value="ECO:0007669"/>
    <property type="project" value="UniProtKB-UniRule"/>
</dbReference>
<keyword evidence="5" id="KW-0963">Cytoplasm</keyword>
<dbReference type="RefSeq" id="WP_002290222.1">
    <property type="nucleotide sequence ID" value="NZ_CAACXZ010000004.1"/>
</dbReference>
<dbReference type="Pfam" id="PF07724">
    <property type="entry name" value="AAA_2"/>
    <property type="match status" value="1"/>
</dbReference>
<name>A0A133MS17_ENTFC</name>
<dbReference type="InterPro" id="IPR050052">
    <property type="entry name" value="ATP-dep_Clp_protease_ClpX"/>
</dbReference>
<gene>
    <name evidence="5 8" type="primary">hslU</name>
    <name evidence="10" type="ORF">A5810_001456</name>
    <name evidence="8" type="ORF">D9Z05_08320</name>
    <name evidence="9" type="ORF">DTX73_10240</name>
    <name evidence="11" type="ORF">EGW36_07220</name>
</gene>
<proteinExistence type="inferred from homology"/>
<dbReference type="GO" id="GO:0005524">
    <property type="term" value="F:ATP binding"/>
    <property type="evidence" value="ECO:0007669"/>
    <property type="project" value="UniProtKB-UniRule"/>
</dbReference>
<keyword evidence="2 5" id="KW-0547">Nucleotide-binding</keyword>
<dbReference type="Pfam" id="PF10431">
    <property type="entry name" value="ClpB_D2-small"/>
    <property type="match status" value="1"/>
</dbReference>
<dbReference type="Proteomes" id="UP000275747">
    <property type="component" value="Chromosome"/>
</dbReference>
<keyword evidence="3 5" id="KW-0067">ATP-binding</keyword>
<accession>A0A133MS17</accession>
<dbReference type="EMBL" id="NGKW01000002">
    <property type="protein sequence ID" value="OTN95207.1"/>
    <property type="molecule type" value="Genomic_DNA"/>
</dbReference>
<dbReference type="Proteomes" id="UP000281752">
    <property type="component" value="Unassembled WGS sequence"/>
</dbReference>
<dbReference type="GO" id="GO:0036402">
    <property type="term" value="F:proteasome-activating activity"/>
    <property type="evidence" value="ECO:0007669"/>
    <property type="project" value="UniProtKB-UniRule"/>
</dbReference>
<feature type="domain" description="AAA+ ATPase" evidence="6">
    <location>
        <begin position="51"/>
        <end position="359"/>
    </location>
</feature>
<feature type="binding site" evidence="5">
    <location>
        <position position="20"/>
    </location>
    <ligand>
        <name>ATP</name>
        <dbReference type="ChEBI" id="CHEBI:30616"/>
    </ligand>
</feature>
<dbReference type="Proteomes" id="UP000448762">
    <property type="component" value="Unassembled WGS sequence"/>
</dbReference>
<reference evidence="10 12" key="1">
    <citation type="submission" date="2017-05" db="EMBL/GenBank/DDBJ databases">
        <title>The Genome Sequence of Enterococcus faecium 7H8_DIV0219.</title>
        <authorList>
            <consortium name="The Broad Institute Genomics Platform"/>
            <consortium name="The Broad Institute Genomic Center for Infectious Diseases"/>
            <person name="Earl A."/>
            <person name="Manson A."/>
            <person name="Schwartman J."/>
            <person name="Gilmore M."/>
            <person name="Abouelleil A."/>
            <person name="Cao P."/>
            <person name="Chapman S."/>
            <person name="Cusick C."/>
            <person name="Shea T."/>
            <person name="Young S."/>
            <person name="Neafsey D."/>
            <person name="Nusbaum C."/>
            <person name="Birren B."/>
        </authorList>
    </citation>
    <scope>NUCLEOTIDE SEQUENCE [LARGE SCALE GENOMIC DNA]</scope>
    <source>
        <strain evidence="10 12">7H8_DIV0219</strain>
    </source>
</reference>
<dbReference type="InterPro" id="IPR019489">
    <property type="entry name" value="Clp_ATPase_C"/>
</dbReference>
<dbReference type="NCBIfam" id="NF003544">
    <property type="entry name" value="PRK05201.1"/>
    <property type="match status" value="1"/>
</dbReference>
<feature type="binding site" evidence="5">
    <location>
        <position position="416"/>
    </location>
    <ligand>
        <name>ATP</name>
        <dbReference type="ChEBI" id="CHEBI:30616"/>
    </ligand>
</feature>
<dbReference type="SMART" id="SM01086">
    <property type="entry name" value="ClpB_D2-small"/>
    <property type="match status" value="1"/>
</dbReference>
<evidence type="ECO:0000256" key="1">
    <source>
        <dbReference type="ARBA" id="ARBA00009771"/>
    </source>
</evidence>
<dbReference type="SMART" id="SM00382">
    <property type="entry name" value="AAA"/>
    <property type="match status" value="1"/>
</dbReference>
<reference evidence="8 13" key="3">
    <citation type="submission" date="2018-10" db="EMBL/GenBank/DDBJ databases">
        <title>Escaping from acidified nitrite in gastric host defense: Transcriptomic basis for resistance to free nitrous acid in Enterococcus faecalis.</title>
        <authorList>
            <person name="Yu Z."/>
            <person name="Shi D."/>
            <person name="Liu W."/>
            <person name="Meng F."/>
        </authorList>
    </citation>
    <scope>NUCLEOTIDE SEQUENCE [LARGE SCALE GENOMIC DNA]</scope>
    <source>
        <strain evidence="8 13">JE1</strain>
    </source>
</reference>
<dbReference type="CDD" id="cd19498">
    <property type="entry name" value="RecA-like_HslU"/>
    <property type="match status" value="1"/>
</dbReference>
<protein>
    <recommendedName>
        <fullName evidence="5">ATP-dependent protease ATPase subunit HslU</fullName>
    </recommendedName>
    <alternativeName>
        <fullName evidence="5">Unfoldase HslU</fullName>
    </alternativeName>
</protein>
<evidence type="ECO:0000256" key="5">
    <source>
        <dbReference type="HAMAP-Rule" id="MF_00249"/>
    </source>
</evidence>
<dbReference type="NCBIfam" id="TIGR00390">
    <property type="entry name" value="hslU"/>
    <property type="match status" value="1"/>
</dbReference>
<dbReference type="InterPro" id="IPR004491">
    <property type="entry name" value="HslU"/>
</dbReference>
<dbReference type="SUPFAM" id="SSF52540">
    <property type="entry name" value="P-loop containing nucleoside triphosphate hydrolases"/>
    <property type="match status" value="1"/>
</dbReference>
<reference evidence="9 15" key="2">
    <citation type="submission" date="2018-07" db="EMBL/GenBank/DDBJ databases">
        <title>High quality draft genome sequencing of Enterococcus faecium exhibiting probiotic potential isolated from mucus of freshwater fish.</title>
        <authorList>
            <person name="El-Jeni R."/>
            <person name="Ghedira K."/>
            <person name="Abdelhak S."/>
            <person name="El-Bour M."/>
            <person name="Bouhaouala-Zahar B."/>
        </authorList>
    </citation>
    <scope>NUCLEOTIDE SEQUENCE [LARGE SCALE GENOMIC DNA]</scope>
    <source>
        <strain evidence="9 15">R.A73</strain>
    </source>
</reference>
<evidence type="ECO:0000313" key="10">
    <source>
        <dbReference type="EMBL" id="OTN95207.1"/>
    </source>
</evidence>
<keyword evidence="9" id="KW-0378">Hydrolase</keyword>
<evidence type="ECO:0000256" key="2">
    <source>
        <dbReference type="ARBA" id="ARBA00022741"/>
    </source>
</evidence>
<dbReference type="EMBL" id="RKNM01000007">
    <property type="protein sequence ID" value="ROX56235.1"/>
    <property type="molecule type" value="Genomic_DNA"/>
</dbReference>
<dbReference type="GO" id="GO:0043335">
    <property type="term" value="P:protein unfolding"/>
    <property type="evidence" value="ECO:0007669"/>
    <property type="project" value="UniProtKB-UniRule"/>
</dbReference>